<comment type="caution">
    <text evidence="1">The sequence shown here is derived from an EMBL/GenBank/DDBJ whole genome shotgun (WGS) entry which is preliminary data.</text>
</comment>
<accession>A0A2T4UF47</accession>
<protein>
    <submittedName>
        <fullName evidence="1">Uncharacterized protein</fullName>
    </submittedName>
</protein>
<dbReference type="RefSeq" id="WP_107570118.1">
    <property type="nucleotide sequence ID" value="NZ_PYYB01000002.1"/>
</dbReference>
<dbReference type="EMBL" id="PYYB01000002">
    <property type="protein sequence ID" value="PTL56399.1"/>
    <property type="molecule type" value="Genomic_DNA"/>
</dbReference>
<proteinExistence type="predicted"/>
<dbReference type="AlphaFoldDB" id="A0A2T4UF47"/>
<evidence type="ECO:0000313" key="1">
    <source>
        <dbReference type="EMBL" id="PTL56399.1"/>
    </source>
</evidence>
<gene>
    <name evidence="1" type="ORF">C7Y72_15665</name>
</gene>
<dbReference type="Proteomes" id="UP000240739">
    <property type="component" value="Unassembled WGS sequence"/>
</dbReference>
<sequence length="87" mass="9361">MRRSTIHELLDELHDTCEIVVRHWRPGCELHDAWRAAQDEALDAYAAWAASPGRTAYAVYVAAADRADAAADAYAAAVRPLSAAPAG</sequence>
<keyword evidence="2" id="KW-1185">Reference proteome</keyword>
<evidence type="ECO:0000313" key="2">
    <source>
        <dbReference type="Proteomes" id="UP000240739"/>
    </source>
</evidence>
<reference evidence="1 2" key="1">
    <citation type="submission" date="2018-03" db="EMBL/GenBank/DDBJ databases">
        <title>Aquarubrobacter algicola gen. nov., sp. nov., a novel actinobacterium isolated from shallow eutrophic lake during the end of cyanobacterial harmful algal blooms.</title>
        <authorList>
            <person name="Chun S.J."/>
        </authorList>
    </citation>
    <scope>NUCLEOTIDE SEQUENCE [LARGE SCALE GENOMIC DNA]</scope>
    <source>
        <strain evidence="1 2">Seoho-28</strain>
    </source>
</reference>
<organism evidence="1 2">
    <name type="scientific">Paraconexibacter algicola</name>
    <dbReference type="NCBI Taxonomy" id="2133960"/>
    <lineage>
        <taxon>Bacteria</taxon>
        <taxon>Bacillati</taxon>
        <taxon>Actinomycetota</taxon>
        <taxon>Thermoleophilia</taxon>
        <taxon>Solirubrobacterales</taxon>
        <taxon>Paraconexibacteraceae</taxon>
        <taxon>Paraconexibacter</taxon>
    </lineage>
</organism>
<name>A0A2T4UF47_9ACTN</name>